<keyword evidence="4" id="KW-0406">Ion transport</keyword>
<dbReference type="InterPro" id="IPR011531">
    <property type="entry name" value="HCO3_transpt-like_TM_dom"/>
</dbReference>
<feature type="transmembrane region" description="Helical" evidence="8">
    <location>
        <begin position="547"/>
        <end position="576"/>
    </location>
</feature>
<reference evidence="10" key="1">
    <citation type="journal article" date="2021" name="bioRxiv">
        <title>Whole Genome Assembly and Annotation of Northern Wild Rice, Zizania palustris L., Supports a Whole Genome Duplication in the Zizania Genus.</title>
        <authorList>
            <person name="Haas M."/>
            <person name="Kono T."/>
            <person name="Macchietto M."/>
            <person name="Millas R."/>
            <person name="McGilp L."/>
            <person name="Shao M."/>
            <person name="Duquette J."/>
            <person name="Hirsch C.N."/>
            <person name="Kimball J."/>
        </authorList>
    </citation>
    <scope>NUCLEOTIDE SEQUENCE</scope>
    <source>
        <tissue evidence="10">Fresh leaf tissue</tissue>
    </source>
</reference>
<dbReference type="InterPro" id="IPR003020">
    <property type="entry name" value="HCO3_transpt_euk"/>
</dbReference>
<feature type="transmembrane region" description="Helical" evidence="8">
    <location>
        <begin position="292"/>
        <end position="310"/>
    </location>
</feature>
<dbReference type="PANTHER" id="PTHR11453">
    <property type="entry name" value="ANION EXCHANGE PROTEIN"/>
    <property type="match status" value="1"/>
</dbReference>
<feature type="domain" description="Bicarbonate transporter-like transmembrane" evidence="9">
    <location>
        <begin position="454"/>
        <end position="596"/>
    </location>
</feature>
<comment type="similarity">
    <text evidence="2">Belongs to the anion exchanger (TC 2.A.31.3) family.</text>
</comment>
<dbReference type="FunFam" id="1.10.287.570:FF:000004">
    <property type="entry name" value="probable boron transporter 2"/>
    <property type="match status" value="1"/>
</dbReference>
<evidence type="ECO:0000313" key="10">
    <source>
        <dbReference type="EMBL" id="KAG8067336.1"/>
    </source>
</evidence>
<evidence type="ECO:0000313" key="11">
    <source>
        <dbReference type="Proteomes" id="UP000729402"/>
    </source>
</evidence>
<comment type="caution">
    <text evidence="10">The sequence shown here is derived from an EMBL/GenBank/DDBJ whole genome shotgun (WGS) entry which is preliminary data.</text>
</comment>
<feature type="transmembrane region" description="Helical" evidence="8">
    <location>
        <begin position="36"/>
        <end position="55"/>
    </location>
</feature>
<dbReference type="AlphaFoldDB" id="A0A8J5VQI1"/>
<dbReference type="OrthoDB" id="1735926at2759"/>
<feature type="transmembrane region" description="Helical" evidence="8">
    <location>
        <begin position="331"/>
        <end position="351"/>
    </location>
</feature>
<gene>
    <name evidence="10" type="ORF">GUJ93_ZPchr0005g14584</name>
</gene>
<comment type="subcellular location">
    <subcellularLocation>
        <location evidence="1">Membrane</location>
        <topology evidence="1">Multi-pass membrane protein</topology>
    </subcellularLocation>
</comment>
<evidence type="ECO:0000256" key="4">
    <source>
        <dbReference type="ARBA" id="ARBA00022681"/>
    </source>
</evidence>
<dbReference type="PANTHER" id="PTHR11453:SF31">
    <property type="entry name" value="BORON TRANSPORTER"/>
    <property type="match status" value="1"/>
</dbReference>
<protein>
    <recommendedName>
        <fullName evidence="9">Bicarbonate transporter-like transmembrane domain-containing protein</fullName>
    </recommendedName>
</protein>
<dbReference type="EMBL" id="JAAALK010000284">
    <property type="protein sequence ID" value="KAG8067336.1"/>
    <property type="molecule type" value="Genomic_DNA"/>
</dbReference>
<feature type="domain" description="Bicarbonate transporter-like transmembrane" evidence="9">
    <location>
        <begin position="202"/>
        <end position="371"/>
    </location>
</feature>
<keyword evidence="7 8" id="KW-0472">Membrane</keyword>
<evidence type="ECO:0000256" key="6">
    <source>
        <dbReference type="ARBA" id="ARBA00022989"/>
    </source>
</evidence>
<evidence type="ECO:0000256" key="8">
    <source>
        <dbReference type="SAM" id="Phobius"/>
    </source>
</evidence>
<dbReference type="GO" id="GO:0006820">
    <property type="term" value="P:monoatomic anion transport"/>
    <property type="evidence" value="ECO:0007669"/>
    <property type="project" value="InterPro"/>
</dbReference>
<keyword evidence="11" id="KW-1185">Reference proteome</keyword>
<keyword evidence="3" id="KW-0813">Transport</keyword>
<name>A0A8J5VQI1_ZIZPA</name>
<feature type="transmembrane region" description="Helical" evidence="8">
    <location>
        <begin position="124"/>
        <end position="146"/>
    </location>
</feature>
<sequence>MGPKKGPFKGVIDDFKGRLSCYRQDWHYGFRSGFRILAPTLFIFFASALPVIAFGEQLSKDTDGTLTTVETLASTAICGIIHSIFGGQPLLIVGVAEPTIIMYTYIYNFAKNQPSLGDRLFLPWAGWVCIWTAVMLFLMAMFNAAVVINRFTRFAGELFGMLITILFMQEAIKGMVAEFSVPEGSDQSLPIYQFQWIYVNGLLGIIFSMGLLYTAIRSRSARSSLYGTGWQRNFIADYGVPLMVVLWTALSYSLPSKVPSGIPRRLFTPLPWEPKSLQHWTVAKDMFSVPPAYIFLAIVPAAMVAGLYFFDHSVASQMAQQKEFNLKNPPAYHYDILILSFTVLICGLIGIPPSNGVLPQSPMHTRSLAVLKGQLLCKKMIRTAKEGMMNNASSSEVYDKMKEVFIKMDDKSSANSVHKDLKDLKDAVIPEGNGAERVSEVFDPEKHIEAYLPVRVNEQRVSNLLQSLLIAGCVGVMPIIQKIPTSVLWGYFAYMSIDSLPGNQFGERVQLLFISPQRRYKVLEGAHASFLESVPIKKISAFTIFQLVYLLIVFGMTWIPVAGILFPLLFFFLIVIRQHFLPKFFDPRHLWELDAAEYEELEGLHHEPSEVRIMCAHFFILHIIFPRRLNEAQFICSPEI</sequence>
<evidence type="ECO:0000259" key="9">
    <source>
        <dbReference type="Pfam" id="PF00955"/>
    </source>
</evidence>
<feature type="domain" description="Bicarbonate transporter-like transmembrane" evidence="9">
    <location>
        <begin position="7"/>
        <end position="180"/>
    </location>
</feature>
<proteinExistence type="inferred from homology"/>
<dbReference type="GO" id="GO:0005452">
    <property type="term" value="F:solute:inorganic anion antiporter activity"/>
    <property type="evidence" value="ECO:0007669"/>
    <property type="project" value="InterPro"/>
</dbReference>
<evidence type="ECO:0000256" key="1">
    <source>
        <dbReference type="ARBA" id="ARBA00004141"/>
    </source>
</evidence>
<keyword evidence="5 8" id="KW-0812">Transmembrane</keyword>
<dbReference type="GO" id="GO:0050801">
    <property type="term" value="P:monoatomic ion homeostasis"/>
    <property type="evidence" value="ECO:0007669"/>
    <property type="project" value="TreeGrafter"/>
</dbReference>
<evidence type="ECO:0000256" key="2">
    <source>
        <dbReference type="ARBA" id="ARBA00006262"/>
    </source>
</evidence>
<reference evidence="10" key="2">
    <citation type="submission" date="2021-02" db="EMBL/GenBank/DDBJ databases">
        <authorList>
            <person name="Kimball J.A."/>
            <person name="Haas M.W."/>
            <person name="Macchietto M."/>
            <person name="Kono T."/>
            <person name="Duquette J."/>
            <person name="Shao M."/>
        </authorList>
    </citation>
    <scope>NUCLEOTIDE SEQUENCE</scope>
    <source>
        <tissue evidence="10">Fresh leaf tissue</tissue>
    </source>
</reference>
<dbReference type="Proteomes" id="UP000729402">
    <property type="component" value="Unassembled WGS sequence"/>
</dbReference>
<keyword evidence="6 8" id="KW-1133">Transmembrane helix</keyword>
<evidence type="ECO:0000256" key="5">
    <source>
        <dbReference type="ARBA" id="ARBA00022692"/>
    </source>
</evidence>
<feature type="transmembrane region" description="Helical" evidence="8">
    <location>
        <begin position="196"/>
        <end position="215"/>
    </location>
</feature>
<evidence type="ECO:0000256" key="3">
    <source>
        <dbReference type="ARBA" id="ARBA00022448"/>
    </source>
</evidence>
<keyword evidence="4" id="KW-0039">Anion exchange</keyword>
<dbReference type="GO" id="GO:0005886">
    <property type="term" value="C:plasma membrane"/>
    <property type="evidence" value="ECO:0007669"/>
    <property type="project" value="TreeGrafter"/>
</dbReference>
<accession>A0A8J5VQI1</accession>
<dbReference type="Pfam" id="PF00955">
    <property type="entry name" value="HCO3_cotransp"/>
    <property type="match status" value="3"/>
</dbReference>
<evidence type="ECO:0000256" key="7">
    <source>
        <dbReference type="ARBA" id="ARBA00023136"/>
    </source>
</evidence>
<feature type="transmembrane region" description="Helical" evidence="8">
    <location>
        <begin position="158"/>
        <end position="176"/>
    </location>
</feature>
<organism evidence="10 11">
    <name type="scientific">Zizania palustris</name>
    <name type="common">Northern wild rice</name>
    <dbReference type="NCBI Taxonomy" id="103762"/>
    <lineage>
        <taxon>Eukaryota</taxon>
        <taxon>Viridiplantae</taxon>
        <taxon>Streptophyta</taxon>
        <taxon>Embryophyta</taxon>
        <taxon>Tracheophyta</taxon>
        <taxon>Spermatophyta</taxon>
        <taxon>Magnoliopsida</taxon>
        <taxon>Liliopsida</taxon>
        <taxon>Poales</taxon>
        <taxon>Poaceae</taxon>
        <taxon>BOP clade</taxon>
        <taxon>Oryzoideae</taxon>
        <taxon>Oryzeae</taxon>
        <taxon>Zizaniinae</taxon>
        <taxon>Zizania</taxon>
    </lineage>
</organism>